<keyword evidence="3" id="KW-1185">Reference proteome</keyword>
<dbReference type="PATRIC" id="fig|281456.6.peg.1588"/>
<gene>
    <name evidence="2" type="ORF">Tfer_1485</name>
</gene>
<accession>A0A0L6W2V7</accession>
<name>A0A0L6W2V7_9FIRM</name>
<comment type="caution">
    <text evidence="2">The sequence shown here is derived from an EMBL/GenBank/DDBJ whole genome shotgun (WGS) entry which is preliminary data.</text>
</comment>
<proteinExistence type="predicted"/>
<reference evidence="3" key="1">
    <citation type="submission" date="2015-07" db="EMBL/GenBank/DDBJ databases">
        <title>Complete Genome of Thermincola ferriacetica strain Z-0001T.</title>
        <authorList>
            <person name="Lusk B."/>
            <person name="Badalamenti J.P."/>
            <person name="Parameswaran P."/>
            <person name="Bond D.R."/>
            <person name="Torres C.I."/>
        </authorList>
    </citation>
    <scope>NUCLEOTIDE SEQUENCE [LARGE SCALE GENOMIC DNA]</scope>
    <source>
        <strain evidence="3">Z-0001</strain>
    </source>
</reference>
<dbReference type="RefSeq" id="WP_152908998.1">
    <property type="nucleotide sequence ID" value="NZ_LGTE01000008.1"/>
</dbReference>
<dbReference type="AlphaFoldDB" id="A0A0L6W2V7"/>
<dbReference type="InterPro" id="IPR012061">
    <property type="entry name" value="Glu_synth_lsu_3"/>
</dbReference>
<dbReference type="EMBL" id="LGTE01000008">
    <property type="protein sequence ID" value="KNZ69875.1"/>
    <property type="molecule type" value="Genomic_DNA"/>
</dbReference>
<dbReference type="Pfam" id="PF01493">
    <property type="entry name" value="GXGXG"/>
    <property type="match status" value="1"/>
</dbReference>
<dbReference type="GO" id="GO:0016491">
    <property type="term" value="F:oxidoreductase activity"/>
    <property type="evidence" value="ECO:0007669"/>
    <property type="project" value="InterPro"/>
</dbReference>
<protein>
    <submittedName>
        <fullName evidence="2">Glutamate synthase alpha subunit domain-containing protein</fullName>
    </submittedName>
</protein>
<dbReference type="PANTHER" id="PTHR39673">
    <property type="entry name" value="TUNGSTEN FORMYLMETHANOFURAN DEHYDROGENASE, SUBUNIT C (FWDC)"/>
    <property type="match status" value="1"/>
</dbReference>
<organism evidence="2 3">
    <name type="scientific">Thermincola ferriacetica</name>
    <dbReference type="NCBI Taxonomy" id="281456"/>
    <lineage>
        <taxon>Bacteria</taxon>
        <taxon>Bacillati</taxon>
        <taxon>Bacillota</taxon>
        <taxon>Clostridia</taxon>
        <taxon>Eubacteriales</taxon>
        <taxon>Thermincolaceae</taxon>
        <taxon>Thermincola</taxon>
    </lineage>
</organism>
<dbReference type="CDD" id="cd00981">
    <property type="entry name" value="arch_gltB"/>
    <property type="match status" value="1"/>
</dbReference>
<dbReference type="Proteomes" id="UP000037175">
    <property type="component" value="Unassembled WGS sequence"/>
</dbReference>
<feature type="domain" description="Glutamate synthase alpha subunit C-terminal" evidence="1">
    <location>
        <begin position="30"/>
        <end position="205"/>
    </location>
</feature>
<dbReference type="SUPFAM" id="SSF69336">
    <property type="entry name" value="Alpha subunit of glutamate synthase, C-terminal domain"/>
    <property type="match status" value="1"/>
</dbReference>
<dbReference type="PIRSF" id="PIRSF006519">
    <property type="entry name" value="GOGAT_dom3"/>
    <property type="match status" value="1"/>
</dbReference>
<dbReference type="PANTHER" id="PTHR39673:SF5">
    <property type="entry name" value="TUNGSTEN-CONTAINING FORMYLMETHANOFURAN DEHYDROGENASE 2 SUBUNIT C"/>
    <property type="match status" value="1"/>
</dbReference>
<evidence type="ECO:0000313" key="3">
    <source>
        <dbReference type="Proteomes" id="UP000037175"/>
    </source>
</evidence>
<dbReference type="InterPro" id="IPR002489">
    <property type="entry name" value="Glu_synth_asu_C"/>
</dbReference>
<dbReference type="InterPro" id="IPR036485">
    <property type="entry name" value="Glu_synth_asu_C_sf"/>
</dbReference>
<evidence type="ECO:0000313" key="2">
    <source>
        <dbReference type="EMBL" id="KNZ69875.1"/>
    </source>
</evidence>
<dbReference type="InterPro" id="IPR035710">
    <property type="entry name" value="Archaeal_gltB"/>
</dbReference>
<dbReference type="Gene3D" id="2.160.20.60">
    <property type="entry name" value="Glutamate synthase, alpha subunit, C-terminal domain"/>
    <property type="match status" value="1"/>
</dbReference>
<evidence type="ECO:0000259" key="1">
    <source>
        <dbReference type="Pfam" id="PF01493"/>
    </source>
</evidence>
<sequence length="249" mass="27383">MIKTIDAKGIYYKELNDLLLETVNEGATQILLENVNGQRYIGTRINKPVQIEIRGVPGNDLGAFMDGPAITVYGSGQDAVGNTMNSGKIIVHGHAGDVLGYAMRGGKIFVRDDVGYRVAIHMKEYRDKKPLIIAGGCAGDFFAEYMAGGVAVLLGLNRKPGRPIVGDYLGTGMHGGVVYLREKRENINPHYLGKEVAVFDIDEKDREILETYLTEFCSDLNVDLKTVMDHAFTKVVPVSHRPYGKLYTS</sequence>